<dbReference type="AlphaFoldDB" id="A0AB33KZZ1"/>
<evidence type="ECO:0000256" key="3">
    <source>
        <dbReference type="ARBA" id="ARBA00001522"/>
    </source>
</evidence>
<evidence type="ECO:0000256" key="9">
    <source>
        <dbReference type="ARBA" id="ARBA00012523"/>
    </source>
</evidence>
<evidence type="ECO:0000256" key="15">
    <source>
        <dbReference type="ARBA" id="ARBA00023134"/>
    </source>
</evidence>
<comment type="catalytic activity">
    <reaction evidence="2">
        <text>adenosylcob(III)inamide phosphate + GTP + H(+) = adenosylcob(III)inamide-GDP + diphosphate</text>
        <dbReference type="Rhea" id="RHEA:22712"/>
        <dbReference type="ChEBI" id="CHEBI:15378"/>
        <dbReference type="ChEBI" id="CHEBI:33019"/>
        <dbReference type="ChEBI" id="CHEBI:37565"/>
        <dbReference type="ChEBI" id="CHEBI:58502"/>
        <dbReference type="ChEBI" id="CHEBI:60487"/>
        <dbReference type="EC" id="2.7.7.62"/>
    </reaction>
</comment>
<organism evidence="20">
    <name type="scientific">Tenacibaculum sp. Pbs-1</name>
    <dbReference type="NCBI Taxonomy" id="3238748"/>
    <lineage>
        <taxon>Bacteria</taxon>
        <taxon>Pseudomonadati</taxon>
        <taxon>Bacteroidota</taxon>
        <taxon>Flavobacteriia</taxon>
        <taxon>Flavobacteriales</taxon>
        <taxon>Flavobacteriaceae</taxon>
        <taxon>Tenacibaculum</taxon>
    </lineage>
</organism>
<feature type="binding site" evidence="19">
    <location>
        <position position="78"/>
    </location>
    <ligand>
        <name>GTP</name>
        <dbReference type="ChEBI" id="CHEBI:37565"/>
    </ligand>
</feature>
<dbReference type="InterPro" id="IPR003203">
    <property type="entry name" value="CobU/CobP"/>
</dbReference>
<evidence type="ECO:0000256" key="11">
    <source>
        <dbReference type="ARBA" id="ARBA00022679"/>
    </source>
</evidence>
<dbReference type="GO" id="GO:0005525">
    <property type="term" value="F:GTP binding"/>
    <property type="evidence" value="ECO:0007669"/>
    <property type="project" value="UniProtKB-KW"/>
</dbReference>
<evidence type="ECO:0000256" key="16">
    <source>
        <dbReference type="ARBA" id="ARBA00029570"/>
    </source>
</evidence>
<evidence type="ECO:0000256" key="6">
    <source>
        <dbReference type="ARBA" id="ARBA00005159"/>
    </source>
</evidence>
<feature type="active site" description="GMP-histidine intermediate" evidence="18">
    <location>
        <position position="48"/>
    </location>
</feature>
<evidence type="ECO:0000256" key="5">
    <source>
        <dbReference type="ARBA" id="ARBA00004692"/>
    </source>
</evidence>
<dbReference type="SUPFAM" id="SSF52540">
    <property type="entry name" value="P-loop containing nucleoside triphosphate hydrolases"/>
    <property type="match status" value="1"/>
</dbReference>
<evidence type="ECO:0000256" key="4">
    <source>
        <dbReference type="ARBA" id="ARBA00003889"/>
    </source>
</evidence>
<dbReference type="CDD" id="cd00544">
    <property type="entry name" value="CobU"/>
    <property type="match status" value="1"/>
</dbReference>
<keyword evidence="14" id="KW-0067">ATP-binding</keyword>
<evidence type="ECO:0000256" key="10">
    <source>
        <dbReference type="ARBA" id="ARBA00022573"/>
    </source>
</evidence>
<comment type="pathway">
    <text evidence="6">Cofactor biosynthesis; adenosylcobalamin biosynthesis; adenosylcobalamin from cob(II)yrinate a,c-diamide: step 5/7.</text>
</comment>
<evidence type="ECO:0000256" key="2">
    <source>
        <dbReference type="ARBA" id="ARBA00000711"/>
    </source>
</evidence>
<dbReference type="Pfam" id="PF02283">
    <property type="entry name" value="CobU"/>
    <property type="match status" value="1"/>
</dbReference>
<protein>
    <recommendedName>
        <fullName evidence="16">Adenosylcobinamide kinase</fullName>
        <ecNumber evidence="8">2.7.1.156</ecNumber>
        <ecNumber evidence="9">2.7.7.62</ecNumber>
    </recommendedName>
    <alternativeName>
        <fullName evidence="17">Adenosylcobinamide-phosphate guanylyltransferase</fullName>
    </alternativeName>
</protein>
<keyword evidence="20" id="KW-0548">Nucleotidyltransferase</keyword>
<feature type="binding site" evidence="19">
    <location>
        <position position="60"/>
    </location>
    <ligand>
        <name>GTP</name>
        <dbReference type="ChEBI" id="CHEBI:37565"/>
    </ligand>
</feature>
<comment type="function">
    <text evidence="4">Catalyzes ATP-dependent phosphorylation of adenosylcobinamide and addition of GMP to adenosylcobinamide phosphate.</text>
</comment>
<evidence type="ECO:0000256" key="14">
    <source>
        <dbReference type="ARBA" id="ARBA00022840"/>
    </source>
</evidence>
<comment type="similarity">
    <text evidence="7">Belongs to the CobU/CobP family.</text>
</comment>
<accession>A0AB33KZZ1</accession>
<evidence type="ECO:0000256" key="19">
    <source>
        <dbReference type="PIRSR" id="PIRSR006135-2"/>
    </source>
</evidence>
<evidence type="ECO:0000256" key="13">
    <source>
        <dbReference type="ARBA" id="ARBA00022777"/>
    </source>
</evidence>
<keyword evidence="10" id="KW-0169">Cobalamin biosynthesis</keyword>
<evidence type="ECO:0000256" key="8">
    <source>
        <dbReference type="ARBA" id="ARBA00012016"/>
    </source>
</evidence>
<dbReference type="Gene3D" id="3.40.50.300">
    <property type="entry name" value="P-loop containing nucleotide triphosphate hydrolases"/>
    <property type="match status" value="1"/>
</dbReference>
<dbReference type="GO" id="GO:0043752">
    <property type="term" value="F:adenosylcobinamide kinase activity"/>
    <property type="evidence" value="ECO:0007669"/>
    <property type="project" value="UniProtKB-EC"/>
</dbReference>
<dbReference type="PANTHER" id="PTHR34848">
    <property type="match status" value="1"/>
</dbReference>
<keyword evidence="11" id="KW-0808">Transferase</keyword>
<keyword evidence="13 20" id="KW-0418">Kinase</keyword>
<dbReference type="GO" id="GO:0008820">
    <property type="term" value="F:cobinamide phosphate guanylyltransferase activity"/>
    <property type="evidence" value="ECO:0007669"/>
    <property type="project" value="UniProtKB-EC"/>
</dbReference>
<dbReference type="EC" id="2.7.7.62" evidence="9"/>
<dbReference type="EC" id="2.7.1.156" evidence="8"/>
<comment type="catalytic activity">
    <reaction evidence="3">
        <text>adenosylcob(III)inamide + GTP = adenosylcob(III)inamide phosphate + GDP + H(+)</text>
        <dbReference type="Rhea" id="RHEA:15765"/>
        <dbReference type="ChEBI" id="CHEBI:2480"/>
        <dbReference type="ChEBI" id="CHEBI:15378"/>
        <dbReference type="ChEBI" id="CHEBI:37565"/>
        <dbReference type="ChEBI" id="CHEBI:58189"/>
        <dbReference type="ChEBI" id="CHEBI:58502"/>
        <dbReference type="EC" id="2.7.1.156"/>
    </reaction>
</comment>
<gene>
    <name evidence="20" type="primary">cobU</name>
    <name evidence="20" type="ORF">Pbs1_05850</name>
</gene>
<proteinExistence type="inferred from homology"/>
<dbReference type="InterPro" id="IPR027417">
    <property type="entry name" value="P-loop_NTPase"/>
</dbReference>
<feature type="binding site" evidence="19">
    <location>
        <begin position="32"/>
        <end position="34"/>
    </location>
    <ligand>
        <name>GTP</name>
        <dbReference type="ChEBI" id="CHEBI:37565"/>
    </ligand>
</feature>
<comment type="pathway">
    <text evidence="5">Cofactor biosynthesis; adenosylcobalamin biosynthesis; adenosylcobalamin from cob(II)yrinate a,c-diamide: step 6/7.</text>
</comment>
<evidence type="ECO:0000256" key="17">
    <source>
        <dbReference type="ARBA" id="ARBA00030571"/>
    </source>
</evidence>
<keyword evidence="15 19" id="KW-0342">GTP-binding</keyword>
<evidence type="ECO:0000256" key="12">
    <source>
        <dbReference type="ARBA" id="ARBA00022741"/>
    </source>
</evidence>
<dbReference type="GO" id="GO:0009236">
    <property type="term" value="P:cobalamin biosynthetic process"/>
    <property type="evidence" value="ECO:0007669"/>
    <property type="project" value="UniProtKB-KW"/>
</dbReference>
<dbReference type="PIRSF" id="PIRSF006135">
    <property type="entry name" value="CobU"/>
    <property type="match status" value="1"/>
</dbReference>
<name>A0AB33KZZ1_9FLAO</name>
<evidence type="ECO:0000313" key="20">
    <source>
        <dbReference type="EMBL" id="BFP67242.1"/>
    </source>
</evidence>
<dbReference type="EMBL" id="AP035888">
    <property type="protein sequence ID" value="BFP67242.1"/>
    <property type="molecule type" value="Genomic_DNA"/>
</dbReference>
<evidence type="ECO:0000256" key="7">
    <source>
        <dbReference type="ARBA" id="ARBA00007490"/>
    </source>
</evidence>
<evidence type="ECO:0000256" key="18">
    <source>
        <dbReference type="PIRSR" id="PIRSR006135-1"/>
    </source>
</evidence>
<keyword evidence="12 19" id="KW-0547">Nucleotide-binding</keyword>
<dbReference type="PANTHER" id="PTHR34848:SF1">
    <property type="entry name" value="BIFUNCTIONAL ADENOSYLCOBALAMIN BIOSYNTHESIS PROTEIN COBU"/>
    <property type="match status" value="1"/>
</dbReference>
<reference evidence="20" key="1">
    <citation type="submission" date="2024-08" db="EMBL/GenBank/DDBJ databases">
        <title>Whole genome sequence of Tenacibaculum sp. strain pbs-1 associated with black-spot shell disease in Akoya pearl oysters.</title>
        <authorList>
            <person name="Sakatoku A."/>
            <person name="Suzuki T."/>
            <person name="Hatano K."/>
            <person name="Seki M."/>
            <person name="Tanaka D."/>
            <person name="Nakamura S."/>
            <person name="Suzuki N."/>
            <person name="Isshiki T."/>
        </authorList>
    </citation>
    <scope>NUCLEOTIDE SEQUENCE</scope>
    <source>
        <strain evidence="20">Pbs-1</strain>
    </source>
</reference>
<comment type="catalytic activity">
    <reaction evidence="1">
        <text>adenosylcob(III)inamide + ATP = adenosylcob(III)inamide phosphate + ADP + H(+)</text>
        <dbReference type="Rhea" id="RHEA:15769"/>
        <dbReference type="ChEBI" id="CHEBI:2480"/>
        <dbReference type="ChEBI" id="CHEBI:15378"/>
        <dbReference type="ChEBI" id="CHEBI:30616"/>
        <dbReference type="ChEBI" id="CHEBI:58502"/>
        <dbReference type="ChEBI" id="CHEBI:456216"/>
        <dbReference type="EC" id="2.7.1.156"/>
    </reaction>
</comment>
<sequence>MIYYISGGERSGKSSYAQKLAESLSDTPIYLATSRIWDEDFKQRVDRHISDRDERWTTVEEEKWLSKVISEKQTVVVDCVTLWLTNFFVDTKYDIEKTLEIVKEEINKLVEIDANIIIISNEIGMGLHANSESGRKFTQLQGWTNQHIAKLADKAIFMVSGLPLTLK</sequence>
<feature type="binding site" evidence="19">
    <location>
        <begin position="7"/>
        <end position="14"/>
    </location>
    <ligand>
        <name>GTP</name>
        <dbReference type="ChEBI" id="CHEBI:37565"/>
    </ligand>
</feature>
<evidence type="ECO:0000256" key="1">
    <source>
        <dbReference type="ARBA" id="ARBA00000312"/>
    </source>
</evidence>
<dbReference type="GO" id="GO:0005524">
    <property type="term" value="F:ATP binding"/>
    <property type="evidence" value="ECO:0007669"/>
    <property type="project" value="UniProtKB-KW"/>
</dbReference>